<dbReference type="Pfam" id="PF17728">
    <property type="entry name" value="BsuBI_PstI_RE_N"/>
    <property type="match status" value="1"/>
</dbReference>
<dbReference type="InterPro" id="IPR041454">
    <property type="entry name" value="BsuBI/PstI_N"/>
</dbReference>
<dbReference type="GO" id="GO:0003677">
    <property type="term" value="F:DNA binding"/>
    <property type="evidence" value="ECO:0007669"/>
    <property type="project" value="InterPro"/>
</dbReference>
<dbReference type="InterPro" id="IPR041962">
    <property type="entry name" value="BsuBI/PstI_N_sf"/>
</dbReference>
<dbReference type="GO" id="GO:0000287">
    <property type="term" value="F:magnesium ion binding"/>
    <property type="evidence" value="ECO:0007669"/>
    <property type="project" value="InterPro"/>
</dbReference>
<dbReference type="GO" id="GO:0009307">
    <property type="term" value="P:DNA restriction-modification system"/>
    <property type="evidence" value="ECO:0007669"/>
    <property type="project" value="InterPro"/>
</dbReference>
<evidence type="ECO:0000313" key="3">
    <source>
        <dbReference type="EMBL" id="OLT61530.1"/>
    </source>
</evidence>
<evidence type="ECO:0000313" key="4">
    <source>
        <dbReference type="Proteomes" id="UP000186657"/>
    </source>
</evidence>
<dbReference type="Gene3D" id="3.40.1350.80">
    <property type="match status" value="1"/>
</dbReference>
<evidence type="ECO:0000259" key="1">
    <source>
        <dbReference type="Pfam" id="PF06616"/>
    </source>
</evidence>
<dbReference type="EMBL" id="MKZS01000001">
    <property type="protein sequence ID" value="OLT61530.1"/>
    <property type="molecule type" value="Genomic_DNA"/>
</dbReference>
<name>A0A1U7N6E8_9CYAN</name>
<evidence type="ECO:0000259" key="2">
    <source>
        <dbReference type="Pfam" id="PF17728"/>
    </source>
</evidence>
<gene>
    <name evidence="3" type="ORF">BJP37_23475</name>
</gene>
<sequence length="339" mass="38706">MSKLPQFIPKSKKSQELKQLINEALYIISKLGVPLEGLSQRRLERIAMAFLAVANVKSSSDWANVKGYDGSHSLRTREIINYWNSHFDENISDSSYDDIRRKDLKLLVLSGIIISSAGNPNAARNDSRRSFALSTEYAPLIKGFKVDSWETDIEDFLANKVTLKEKLSSKRYLTLIPISFPSGRRYEFSPGKHNQLQKAVIEEFLPRYGYGAEVLYVGDTANKFLHLEKERLEELNFFELSHGELPDIVAYSKQKNWLYLIEAVYSSGAISPVRLLELKKLTEHCTVDSIFVTAFLDRNTFRQFAPDIAWETEVWIADAPDHLIHFNGDKFLGPYSGID</sequence>
<reference evidence="3 4" key="1">
    <citation type="submission" date="2016-10" db="EMBL/GenBank/DDBJ databases">
        <title>Comparative genomics uncovers the prolific and rare metabolic potential of the cyanobacterial genus Moorea.</title>
        <authorList>
            <person name="Leao T."/>
            <person name="Castelao G."/>
            <person name="Korobeynikov A."/>
            <person name="Monroe E.A."/>
            <person name="Podell S."/>
            <person name="Glukhov E."/>
            <person name="Allen E."/>
            <person name="Gerwick W.H."/>
            <person name="Gerwick L."/>
        </authorList>
    </citation>
    <scope>NUCLEOTIDE SEQUENCE [LARGE SCALE GENOMIC DNA]</scope>
    <source>
        <strain evidence="3 4">PNG5-198</strain>
    </source>
</reference>
<feature type="domain" description="BsuBI/PstI restriction endonuclease" evidence="1">
    <location>
        <begin position="176"/>
        <end position="328"/>
    </location>
</feature>
<comment type="caution">
    <text evidence="3">The sequence shown here is derived from an EMBL/GenBank/DDBJ whole genome shotgun (WGS) entry which is preliminary data.</text>
</comment>
<dbReference type="RefSeq" id="WP_075902719.1">
    <property type="nucleotide sequence ID" value="NZ_MKZS01000001.1"/>
</dbReference>
<keyword evidence="3" id="KW-0255">Endonuclease</keyword>
<dbReference type="Gene3D" id="1.10.10.1820">
    <property type="entry name" value="BsuBI/PstI restriction endonuclease-like"/>
    <property type="match status" value="1"/>
</dbReference>
<dbReference type="InterPro" id="IPR041963">
    <property type="entry name" value="BsuBI/PstI_C_sf"/>
</dbReference>
<accession>A0A1U7N6E8</accession>
<proteinExistence type="predicted"/>
<dbReference type="Pfam" id="PF06616">
    <property type="entry name" value="BsuBI_PstI_RE"/>
    <property type="match status" value="1"/>
</dbReference>
<keyword evidence="3" id="KW-0540">Nuclease</keyword>
<keyword evidence="4" id="KW-1185">Reference proteome</keyword>
<organism evidence="3 4">
    <name type="scientific">Moorena bouillonii PNG</name>
    <dbReference type="NCBI Taxonomy" id="568701"/>
    <lineage>
        <taxon>Bacteria</taxon>
        <taxon>Bacillati</taxon>
        <taxon>Cyanobacteriota</taxon>
        <taxon>Cyanophyceae</taxon>
        <taxon>Coleofasciculales</taxon>
        <taxon>Coleofasciculaceae</taxon>
        <taxon>Moorena</taxon>
    </lineage>
</organism>
<protein>
    <submittedName>
        <fullName evidence="3">Restriction endonuclease</fullName>
    </submittedName>
</protein>
<dbReference type="GO" id="GO:0009036">
    <property type="term" value="F:type II site-specific deoxyribonuclease activity"/>
    <property type="evidence" value="ECO:0007669"/>
    <property type="project" value="InterPro"/>
</dbReference>
<dbReference type="AlphaFoldDB" id="A0A1U7N6E8"/>
<dbReference type="InterPro" id="IPR009528">
    <property type="entry name" value="Restrct_endonuc_II_BsuBI_C"/>
</dbReference>
<feature type="domain" description="BsuBI/PstI restriction endonuclease HTH" evidence="2">
    <location>
        <begin position="19"/>
        <end position="164"/>
    </location>
</feature>
<keyword evidence="3" id="KW-0378">Hydrolase</keyword>
<dbReference type="Proteomes" id="UP000186657">
    <property type="component" value="Unassembled WGS sequence"/>
</dbReference>